<comment type="caution">
    <text evidence="1">The sequence shown here is derived from an EMBL/GenBank/DDBJ whole genome shotgun (WGS) entry which is preliminary data.</text>
</comment>
<name>A0A7W3ZF28_9PSEU</name>
<sequence>MGLAVSRDGGQRFRDQHLSAWDFTAEAVLVRCPRCAHCAKVVVKPGTPTTEHPVRSPRRLACGRCGCVRDARDPVQLGPASPGIVRDPFLRQPLWLQTDFDGQVLWAYNERHLDYLEAYVAARLREGYLTANHARIWMAMADRLPTWLKAANNRERILRSIARMRTSLS</sequence>
<protein>
    <submittedName>
        <fullName evidence="1">Uncharacterized protein</fullName>
    </submittedName>
</protein>
<evidence type="ECO:0000313" key="2">
    <source>
        <dbReference type="Proteomes" id="UP000526734"/>
    </source>
</evidence>
<reference evidence="1 2" key="1">
    <citation type="submission" date="2020-08" db="EMBL/GenBank/DDBJ databases">
        <title>Amycolatopsis sp. nov. DR6-1 isolated from Dendrobium heterocarpum.</title>
        <authorList>
            <person name="Tedsree N."/>
            <person name="Kuncharoen N."/>
            <person name="Likhitwitayawuid K."/>
            <person name="Tanasupawat S."/>
        </authorList>
    </citation>
    <scope>NUCLEOTIDE SEQUENCE [LARGE SCALE GENOMIC DNA]</scope>
    <source>
        <strain evidence="1 2">DR6-1</strain>
    </source>
</reference>
<dbReference type="RefSeq" id="WP_182895743.1">
    <property type="nucleotide sequence ID" value="NZ_JACGZW010000017.1"/>
</dbReference>
<dbReference type="AlphaFoldDB" id="A0A7W3ZF28"/>
<accession>A0A7W3ZF28</accession>
<dbReference type="Proteomes" id="UP000526734">
    <property type="component" value="Unassembled WGS sequence"/>
</dbReference>
<dbReference type="EMBL" id="JACGZW010000017">
    <property type="protein sequence ID" value="MBB1159030.1"/>
    <property type="molecule type" value="Genomic_DNA"/>
</dbReference>
<organism evidence="1 2">
    <name type="scientific">Amycolatopsis dendrobii</name>
    <dbReference type="NCBI Taxonomy" id="2760662"/>
    <lineage>
        <taxon>Bacteria</taxon>
        <taxon>Bacillati</taxon>
        <taxon>Actinomycetota</taxon>
        <taxon>Actinomycetes</taxon>
        <taxon>Pseudonocardiales</taxon>
        <taxon>Pseudonocardiaceae</taxon>
        <taxon>Amycolatopsis</taxon>
    </lineage>
</organism>
<gene>
    <name evidence="1" type="ORF">H4281_38295</name>
</gene>
<evidence type="ECO:0000313" key="1">
    <source>
        <dbReference type="EMBL" id="MBB1159030.1"/>
    </source>
</evidence>
<keyword evidence="2" id="KW-1185">Reference proteome</keyword>
<proteinExistence type="predicted"/>